<proteinExistence type="inferred from homology"/>
<dbReference type="SMART" id="SM01152">
    <property type="entry name" value="DUF167"/>
    <property type="match status" value="1"/>
</dbReference>
<sequence>MARGELAHLAVPGAELAVRVAPGASRNAVSLAESGLRVQVTQVAEGGKATEAVRKLLAQALGIAPSRLVLVRGATSRDKLFRIDP</sequence>
<dbReference type="Pfam" id="PF02594">
    <property type="entry name" value="DUF167"/>
    <property type="match status" value="1"/>
</dbReference>
<dbReference type="NCBIfam" id="TIGR00251">
    <property type="entry name" value="DUF167 family protein"/>
    <property type="match status" value="1"/>
</dbReference>
<gene>
    <name evidence="2" type="ORF">JO391_09160</name>
</gene>
<dbReference type="KEGG" id="nsm:JO391_09160"/>
<dbReference type="AlphaFoldDB" id="A0A8G0ZZ41"/>
<accession>A0A8G0ZZ41</accession>
<protein>
    <submittedName>
        <fullName evidence="2">DUF167 domain-containing protein</fullName>
    </submittedName>
</protein>
<dbReference type="EMBL" id="CP069370">
    <property type="protein sequence ID" value="QYZ71640.1"/>
    <property type="molecule type" value="Genomic_DNA"/>
</dbReference>
<organism evidence="2 3">
    <name type="scientific">Neotabrizicola shimadae</name>
    <dbReference type="NCBI Taxonomy" id="2807096"/>
    <lineage>
        <taxon>Bacteria</taxon>
        <taxon>Pseudomonadati</taxon>
        <taxon>Pseudomonadota</taxon>
        <taxon>Alphaproteobacteria</taxon>
        <taxon>Rhodobacterales</taxon>
        <taxon>Paracoccaceae</taxon>
        <taxon>Neotabrizicola</taxon>
    </lineage>
</organism>
<evidence type="ECO:0000256" key="1">
    <source>
        <dbReference type="ARBA" id="ARBA00010364"/>
    </source>
</evidence>
<dbReference type="Gene3D" id="3.30.1200.10">
    <property type="entry name" value="YggU-like"/>
    <property type="match status" value="1"/>
</dbReference>
<dbReference type="InterPro" id="IPR036591">
    <property type="entry name" value="YggU-like_sf"/>
</dbReference>
<name>A0A8G0ZZ41_9RHOB</name>
<dbReference type="SUPFAM" id="SSF69786">
    <property type="entry name" value="YggU-like"/>
    <property type="match status" value="1"/>
</dbReference>
<evidence type="ECO:0000313" key="2">
    <source>
        <dbReference type="EMBL" id="QYZ71640.1"/>
    </source>
</evidence>
<dbReference type="RefSeq" id="WP_220664240.1">
    <property type="nucleotide sequence ID" value="NZ_CP069370.1"/>
</dbReference>
<dbReference type="InterPro" id="IPR003746">
    <property type="entry name" value="DUF167"/>
</dbReference>
<keyword evidence="3" id="KW-1185">Reference proteome</keyword>
<comment type="similarity">
    <text evidence="1">Belongs to the UPF0235 family.</text>
</comment>
<reference evidence="2" key="1">
    <citation type="submission" date="2021-02" db="EMBL/GenBank/DDBJ databases">
        <title>Rhodobacter shimadae sp. nov., an aerobic anoxygenic phototrophic bacterium isolated from a hot spring.</title>
        <authorList>
            <person name="Muramatsu S."/>
            <person name="Haruta S."/>
            <person name="Hirose S."/>
            <person name="Hanada S."/>
        </authorList>
    </citation>
    <scope>NUCLEOTIDE SEQUENCE</scope>
    <source>
        <strain evidence="2">N10</strain>
    </source>
</reference>
<dbReference type="Proteomes" id="UP000826300">
    <property type="component" value="Chromosome"/>
</dbReference>
<evidence type="ECO:0000313" key="3">
    <source>
        <dbReference type="Proteomes" id="UP000826300"/>
    </source>
</evidence>